<dbReference type="PANTHER" id="PTHR45949:SF2">
    <property type="entry name" value="SORTING NEXIN-4"/>
    <property type="match status" value="1"/>
</dbReference>
<evidence type="ECO:0000256" key="10">
    <source>
        <dbReference type="SAM" id="Coils"/>
    </source>
</evidence>
<evidence type="ECO:0000256" key="5">
    <source>
        <dbReference type="ARBA" id="ARBA00022490"/>
    </source>
</evidence>
<gene>
    <name evidence="13" type="ordered locus">PAS_chr2-1_0389</name>
</gene>
<dbReference type="GO" id="GO:0000422">
    <property type="term" value="P:autophagy of mitochondrion"/>
    <property type="evidence" value="ECO:0007669"/>
    <property type="project" value="TreeGrafter"/>
</dbReference>
<comment type="subcellular location">
    <subcellularLocation>
        <location evidence="2">Cytoplasm</location>
    </subcellularLocation>
    <subcellularLocation>
        <location evidence="1">Endomembrane system</location>
        <topology evidence="1">Peripheral membrane protein</topology>
    </subcellularLocation>
</comment>
<evidence type="ECO:0000256" key="9">
    <source>
        <dbReference type="ARBA" id="ARBA00041273"/>
    </source>
</evidence>
<evidence type="ECO:0000259" key="12">
    <source>
        <dbReference type="PROSITE" id="PS50195"/>
    </source>
</evidence>
<dbReference type="RefSeq" id="XP_002491291.1">
    <property type="nucleotide sequence ID" value="XM_002491246.1"/>
</dbReference>
<dbReference type="GO" id="GO:0015031">
    <property type="term" value="P:protein transport"/>
    <property type="evidence" value="ECO:0007669"/>
    <property type="project" value="TreeGrafter"/>
</dbReference>
<dbReference type="InterPro" id="IPR027267">
    <property type="entry name" value="AH/BAR_dom_sf"/>
</dbReference>
<feature type="compositionally biased region" description="Polar residues" evidence="11">
    <location>
        <begin position="1"/>
        <end position="10"/>
    </location>
</feature>
<dbReference type="GO" id="GO:0000407">
    <property type="term" value="C:phagophore assembly site"/>
    <property type="evidence" value="ECO:0007669"/>
    <property type="project" value="TreeGrafter"/>
</dbReference>
<dbReference type="SUPFAM" id="SSF103657">
    <property type="entry name" value="BAR/IMD domain-like"/>
    <property type="match status" value="1"/>
</dbReference>
<feature type="region of interest" description="Disordered" evidence="11">
    <location>
        <begin position="56"/>
        <end position="75"/>
    </location>
</feature>
<feature type="coiled-coil region" evidence="10">
    <location>
        <begin position="423"/>
        <end position="450"/>
    </location>
</feature>
<feature type="compositionally biased region" description="Basic and acidic residues" evidence="11">
    <location>
        <begin position="554"/>
        <end position="572"/>
    </location>
</feature>
<dbReference type="InParanoid" id="C4R0I7"/>
<keyword evidence="10" id="KW-0175">Coiled coil</keyword>
<dbReference type="Gene3D" id="1.20.1270.60">
    <property type="entry name" value="Arfaptin homology (AH) domain/BAR domain"/>
    <property type="match status" value="1"/>
</dbReference>
<feature type="region of interest" description="Disordered" evidence="11">
    <location>
        <begin position="1"/>
        <end position="49"/>
    </location>
</feature>
<feature type="compositionally biased region" description="Acidic residues" evidence="11">
    <location>
        <begin position="645"/>
        <end position="661"/>
    </location>
</feature>
<dbReference type="SUPFAM" id="SSF64268">
    <property type="entry name" value="PX domain"/>
    <property type="match status" value="1"/>
</dbReference>
<dbReference type="GO" id="GO:0034727">
    <property type="term" value="P:piecemeal microautophagy of the nucleus"/>
    <property type="evidence" value="ECO:0007669"/>
    <property type="project" value="TreeGrafter"/>
</dbReference>
<dbReference type="AlphaFoldDB" id="C4R0I7"/>
<keyword evidence="6" id="KW-0446">Lipid-binding</keyword>
<dbReference type="SMART" id="SM00312">
    <property type="entry name" value="PX"/>
    <property type="match status" value="1"/>
</dbReference>
<evidence type="ECO:0000256" key="8">
    <source>
        <dbReference type="ARBA" id="ARBA00040748"/>
    </source>
</evidence>
<dbReference type="CDD" id="cd06863">
    <property type="entry name" value="PX_Atg24p"/>
    <property type="match status" value="1"/>
</dbReference>
<evidence type="ECO:0000256" key="1">
    <source>
        <dbReference type="ARBA" id="ARBA00004184"/>
    </source>
</evidence>
<keyword evidence="4" id="KW-0813">Transport</keyword>
<feature type="compositionally biased region" description="Polar residues" evidence="11">
    <location>
        <begin position="56"/>
        <end position="70"/>
    </location>
</feature>
<feature type="domain" description="PX" evidence="12">
    <location>
        <begin position="77"/>
        <end position="198"/>
    </location>
</feature>
<dbReference type="PANTHER" id="PTHR45949">
    <property type="entry name" value="SORTING NEXIN-4"/>
    <property type="match status" value="1"/>
</dbReference>
<dbReference type="KEGG" id="ppa:PAS_chr2-1_0389"/>
<dbReference type="STRING" id="644223.C4R0I7"/>
<protein>
    <recommendedName>
        <fullName evidence="8">Sorting nexin-4</fullName>
    </recommendedName>
    <alternativeName>
        <fullName evidence="9">Autophagy-related protein 24</fullName>
    </alternativeName>
</protein>
<dbReference type="GO" id="GO:0005769">
    <property type="term" value="C:early endosome"/>
    <property type="evidence" value="ECO:0007669"/>
    <property type="project" value="TreeGrafter"/>
</dbReference>
<dbReference type="Proteomes" id="UP000000314">
    <property type="component" value="Chromosome 2"/>
</dbReference>
<dbReference type="GO" id="GO:0035091">
    <property type="term" value="F:phosphatidylinositol binding"/>
    <property type="evidence" value="ECO:0007669"/>
    <property type="project" value="InterPro"/>
</dbReference>
<dbReference type="InterPro" id="IPR036871">
    <property type="entry name" value="PX_dom_sf"/>
</dbReference>
<dbReference type="Gene3D" id="3.30.1520.10">
    <property type="entry name" value="Phox-like domain"/>
    <property type="match status" value="1"/>
</dbReference>
<dbReference type="GeneID" id="8198858"/>
<organism evidence="13 14">
    <name type="scientific">Komagataella phaffii (strain GS115 / ATCC 20864)</name>
    <name type="common">Yeast</name>
    <name type="synonym">Pichia pastoris</name>
    <dbReference type="NCBI Taxonomy" id="644223"/>
    <lineage>
        <taxon>Eukaryota</taxon>
        <taxon>Fungi</taxon>
        <taxon>Dikarya</taxon>
        <taxon>Ascomycota</taxon>
        <taxon>Saccharomycotina</taxon>
        <taxon>Pichiomycetes</taxon>
        <taxon>Pichiales</taxon>
        <taxon>Pichiaceae</taxon>
        <taxon>Komagataella</taxon>
    </lineage>
</organism>
<dbReference type="InterPro" id="IPR001683">
    <property type="entry name" value="PX_dom"/>
</dbReference>
<feature type="compositionally biased region" description="Polar residues" evidence="11">
    <location>
        <begin position="26"/>
        <end position="36"/>
    </location>
</feature>
<dbReference type="EMBL" id="FN392320">
    <property type="protein sequence ID" value="CAY69011.1"/>
    <property type="molecule type" value="Genomic_DNA"/>
</dbReference>
<dbReference type="GO" id="GO:0032456">
    <property type="term" value="P:endocytic recycling"/>
    <property type="evidence" value="ECO:0007669"/>
    <property type="project" value="TreeGrafter"/>
</dbReference>
<dbReference type="eggNOG" id="KOG2273">
    <property type="taxonomic scope" value="Eukaryota"/>
</dbReference>
<sequence length="661" mass="76968">MSDQFTSIQWDRTEPEGDVPGDSNDHSQVQINSSINLIEEDQGQEQEQDDLVTTNTVVRGGNDSDSNPNEQIPPRDVYIRSKVSQPLKESDGQNFYISYLIETETNEPGLAKTKLKVRRRFSDFNFLYNCLANDFPTSIIPPLPNKQRLEYIKGDRFGEYFTTKRSIALNNFLNRISKHPLLKQAKIYHIFLEDSVNWNTFKQNLKISSNPNSTVGGGSTTSANANGELDSFSDYIMNAFKKPTYESENAKEFQEITDKSNKLQENINKIDKIYQRVVKRQSEISEDFRLFGDEFKKLNQILTEGSDTQFDKELSQQFTSFSENIYQISYDSFKLTRQVDLHYLTSLKDLDHYISQIKNMIKFKDSKLLDYEMLQNYLNKAIAEKNHLMNGNNVSGSDGAMNFISKKIGSLRGKTPGQTYSSGNETNDRINKLNEKIEFLEREVKETFELFHTFEKNLITEYQLFDRIKNDEITTNLHELSQYYLDYYNSVVNHWNDVEIPHSEHLTDELHVLQQSQLRKNLENISIDPKLDVNSKLFEHDDVRLNNDHIRSDLRSIKSQERKNEQVHKQDQEQGEEQEHEQDQVQNQEQEQEPEELSREEAEVLETPVQAQEQEQQEPEELHASQTESHTQSEPQNDNQHNFDDDGSDEGLVDVEGLEQW</sequence>
<name>C4R0I7_KOMPG</name>
<dbReference type="PROSITE" id="PS50195">
    <property type="entry name" value="PX"/>
    <property type="match status" value="1"/>
</dbReference>
<dbReference type="OMA" id="HKKETNR"/>
<accession>C4R0I7</accession>
<dbReference type="GO" id="GO:0061709">
    <property type="term" value="P:reticulophagy"/>
    <property type="evidence" value="ECO:0007669"/>
    <property type="project" value="TreeGrafter"/>
</dbReference>
<evidence type="ECO:0000256" key="2">
    <source>
        <dbReference type="ARBA" id="ARBA00004496"/>
    </source>
</evidence>
<evidence type="ECO:0000256" key="11">
    <source>
        <dbReference type="SAM" id="MobiDB-lite"/>
    </source>
</evidence>
<dbReference type="OrthoDB" id="205639at2759"/>
<dbReference type="CDD" id="cd07628">
    <property type="entry name" value="BAR_Atg24p"/>
    <property type="match status" value="1"/>
</dbReference>
<reference evidence="13 14" key="1">
    <citation type="journal article" date="2009" name="Nat. Biotechnol.">
        <title>Genome sequence of the recombinant protein production host Pichia pastoris.</title>
        <authorList>
            <person name="De Schutter K."/>
            <person name="Lin Y.C."/>
            <person name="Tiels P."/>
            <person name="Van Hecke A."/>
            <person name="Glinka S."/>
            <person name="Weber-Lehmann J."/>
            <person name="Rouze P."/>
            <person name="Van de Peer Y."/>
            <person name="Callewaert N."/>
        </authorList>
    </citation>
    <scope>NUCLEOTIDE SEQUENCE [LARGE SCALE GENOMIC DNA]</scope>
    <source>
        <strain evidence="14">GS115 / ATCC 20864</strain>
    </source>
</reference>
<feature type="region of interest" description="Disordered" evidence="11">
    <location>
        <begin position="554"/>
        <end position="661"/>
    </location>
</feature>
<keyword evidence="14" id="KW-1185">Reference proteome</keyword>
<dbReference type="FunCoup" id="C4R0I7">
    <property type="interactions" value="530"/>
</dbReference>
<keyword evidence="7" id="KW-0472">Membrane</keyword>
<evidence type="ECO:0000313" key="13">
    <source>
        <dbReference type="EMBL" id="CAY69011.1"/>
    </source>
</evidence>
<feature type="compositionally biased region" description="Polar residues" evidence="11">
    <location>
        <begin position="624"/>
        <end position="640"/>
    </location>
</feature>
<proteinExistence type="inferred from homology"/>
<evidence type="ECO:0000313" key="14">
    <source>
        <dbReference type="Proteomes" id="UP000000314"/>
    </source>
</evidence>
<evidence type="ECO:0000256" key="3">
    <source>
        <dbReference type="ARBA" id="ARBA00010883"/>
    </source>
</evidence>
<dbReference type="HOGENOM" id="CLU_027221_0_0_1"/>
<evidence type="ECO:0000256" key="6">
    <source>
        <dbReference type="ARBA" id="ARBA00023121"/>
    </source>
</evidence>
<comment type="similarity">
    <text evidence="3">Belongs to the sorting nexin family.</text>
</comment>
<feature type="compositionally biased region" description="Acidic residues" evidence="11">
    <location>
        <begin position="38"/>
        <end position="49"/>
    </location>
</feature>
<keyword evidence="5" id="KW-0963">Cytoplasm</keyword>
<evidence type="ECO:0000256" key="4">
    <source>
        <dbReference type="ARBA" id="ARBA00022448"/>
    </source>
</evidence>
<evidence type="ECO:0000256" key="7">
    <source>
        <dbReference type="ARBA" id="ARBA00023136"/>
    </source>
</evidence>
<dbReference type="Pfam" id="PF00787">
    <property type="entry name" value="PX"/>
    <property type="match status" value="1"/>
</dbReference>
<dbReference type="SMR" id="C4R0I7"/>